<reference evidence="9 11" key="1">
    <citation type="journal article" date="2014" name="BMC Genomics">
        <title>Genome sequence of Anopheles sinensis provides insight into genetics basis of mosquito competence for malaria parasites.</title>
        <authorList>
            <person name="Zhou D."/>
            <person name="Zhang D."/>
            <person name="Ding G."/>
            <person name="Shi L."/>
            <person name="Hou Q."/>
            <person name="Ye Y."/>
            <person name="Xu Y."/>
            <person name="Zhou H."/>
            <person name="Xiong C."/>
            <person name="Li S."/>
            <person name="Yu J."/>
            <person name="Hong S."/>
            <person name="Yu X."/>
            <person name="Zou P."/>
            <person name="Chen C."/>
            <person name="Chang X."/>
            <person name="Wang W."/>
            <person name="Lv Y."/>
            <person name="Sun Y."/>
            <person name="Ma L."/>
            <person name="Shen B."/>
            <person name="Zhu C."/>
        </authorList>
    </citation>
    <scope>NUCLEOTIDE SEQUENCE [LARGE SCALE GENOMIC DNA]</scope>
</reference>
<dbReference type="GO" id="GO:0032259">
    <property type="term" value="P:methylation"/>
    <property type="evidence" value="ECO:0007669"/>
    <property type="project" value="UniProtKB-KW"/>
</dbReference>
<dbReference type="VEuPathDB" id="VectorBase:ASIS013989"/>
<dbReference type="EMBL" id="KE525285">
    <property type="protein sequence ID" value="KFB44719.1"/>
    <property type="molecule type" value="Genomic_DNA"/>
</dbReference>
<dbReference type="EnsemblMetazoa" id="ASIC012630-RA">
    <property type="protein sequence ID" value="ASIC012630-PA"/>
    <property type="gene ID" value="ASIC012630"/>
</dbReference>
<keyword evidence="2 6" id="KW-0489">Methyltransferase</keyword>
<dbReference type="OrthoDB" id="10017101at2759"/>
<dbReference type="GO" id="GO:0040031">
    <property type="term" value="P:snRNA modification"/>
    <property type="evidence" value="ECO:0007669"/>
    <property type="project" value="TreeGrafter"/>
</dbReference>
<evidence type="ECO:0000256" key="2">
    <source>
        <dbReference type="ARBA" id="ARBA00022603"/>
    </source>
</evidence>
<dbReference type="SUPFAM" id="SSF53335">
    <property type="entry name" value="S-adenosyl-L-methionine-dependent methyltransferases"/>
    <property type="match status" value="1"/>
</dbReference>
<evidence type="ECO:0000256" key="7">
    <source>
        <dbReference type="SAM" id="MobiDB-lite"/>
    </source>
</evidence>
<dbReference type="EC" id="2.1.1.-" evidence="6"/>
<evidence type="ECO:0000256" key="5">
    <source>
        <dbReference type="PROSITE-ProRule" id="PRU00848"/>
    </source>
</evidence>
<dbReference type="PROSITE" id="PS51515">
    <property type="entry name" value="BIN3_SAM"/>
    <property type="match status" value="1"/>
</dbReference>
<evidence type="ECO:0000313" key="11">
    <source>
        <dbReference type="Proteomes" id="UP000030765"/>
    </source>
</evidence>
<evidence type="ECO:0000256" key="1">
    <source>
        <dbReference type="ARBA" id="ARBA00008361"/>
    </source>
</evidence>
<feature type="compositionally biased region" description="Basic and acidic residues" evidence="7">
    <location>
        <begin position="23"/>
        <end position="37"/>
    </location>
</feature>
<keyword evidence="3 6" id="KW-0808">Transferase</keyword>
<dbReference type="InterPro" id="IPR010675">
    <property type="entry name" value="Bin3_C"/>
</dbReference>
<comment type="similarity">
    <text evidence="1 6">Belongs to the methyltransferase superfamily.</text>
</comment>
<reference evidence="10" key="2">
    <citation type="submission" date="2020-05" db="UniProtKB">
        <authorList>
            <consortium name="EnsemblMetazoa"/>
        </authorList>
    </citation>
    <scope>IDENTIFICATION</scope>
</reference>
<dbReference type="AlphaFoldDB" id="A0A084W3C5"/>
<dbReference type="GO" id="GO:0017069">
    <property type="term" value="F:snRNA binding"/>
    <property type="evidence" value="ECO:0007669"/>
    <property type="project" value="TreeGrafter"/>
</dbReference>
<evidence type="ECO:0000313" key="10">
    <source>
        <dbReference type="EnsemblMetazoa" id="ASIC012630-PA"/>
    </source>
</evidence>
<keyword evidence="11" id="KW-1185">Reference proteome</keyword>
<feature type="domain" description="Bin3-type SAM" evidence="8">
    <location>
        <begin position="93"/>
        <end position="304"/>
    </location>
</feature>
<dbReference type="InterPro" id="IPR024160">
    <property type="entry name" value="BIN3_SAM-bd_dom"/>
</dbReference>
<evidence type="ECO:0000256" key="6">
    <source>
        <dbReference type="RuleBase" id="RU367087"/>
    </source>
</evidence>
<dbReference type="Gene3D" id="3.40.50.150">
    <property type="entry name" value="Vaccinia Virus protein VP39"/>
    <property type="match status" value="1"/>
</dbReference>
<dbReference type="Proteomes" id="UP000030765">
    <property type="component" value="Unassembled WGS sequence"/>
</dbReference>
<dbReference type="GO" id="GO:0008173">
    <property type="term" value="F:RNA methyltransferase activity"/>
    <property type="evidence" value="ECO:0007669"/>
    <property type="project" value="UniProtKB-UniRule"/>
</dbReference>
<gene>
    <name evidence="9" type="ORF">ZHAS_00012630</name>
</gene>
<dbReference type="GO" id="GO:0008171">
    <property type="term" value="F:O-methyltransferase activity"/>
    <property type="evidence" value="ECO:0007669"/>
    <property type="project" value="UniProtKB-UniRule"/>
</dbReference>
<feature type="region of interest" description="Disordered" evidence="7">
    <location>
        <begin position="19"/>
        <end position="70"/>
    </location>
</feature>
<sequence length="304" mass="34870">MLQSTENITLKDVPEVKIISKSPQKEADQMDVSKSKQTEGLQAQLGKRKISSIDPPLHQPEAKDSKRPKKVFPYGNYDRYYGYRNFNATPAEDSRLEAFVQRRELFHGKRIIDIGCNNGSLTIQLAMACRPESIVGIDIDGGLIKQARKHWQLALVNNAKAEDDGSRIANPNMVEFKRANYIYDDPSLLDLEKPQFDVVLCLSVTKWMQLNFGDDGLRLAFRRMFRQLHPGGLLVLEAQPWSSYKRRKKLTETIAANFAMIKFLPATFQQYLLSDEVGFRECIEIPVRCHSAKGFQRPIQMYRK</sequence>
<evidence type="ECO:0000256" key="4">
    <source>
        <dbReference type="ARBA" id="ARBA00022691"/>
    </source>
</evidence>
<dbReference type="VEuPathDB" id="VectorBase:ASIC012630"/>
<dbReference type="CDD" id="cd02440">
    <property type="entry name" value="AdoMet_MTases"/>
    <property type="match status" value="1"/>
</dbReference>
<dbReference type="PANTHER" id="PTHR12315:SF0">
    <property type="entry name" value="7SK SNRNA METHYLPHOSPHATE CAPPING ENZYME"/>
    <property type="match status" value="1"/>
</dbReference>
<dbReference type="STRING" id="74873.A0A084W3C5"/>
<dbReference type="EMBL" id="ATLV01019916">
    <property type="status" value="NOT_ANNOTATED_CDS"/>
    <property type="molecule type" value="Genomic_DNA"/>
</dbReference>
<keyword evidence="4 5" id="KW-0949">S-adenosyl-L-methionine</keyword>
<name>A0A084W3C5_ANOSI</name>
<dbReference type="FunFam" id="3.40.50.150:FF:000083">
    <property type="entry name" value="7SK snRNA methylphosphate capping enzyme"/>
    <property type="match status" value="1"/>
</dbReference>
<dbReference type="Pfam" id="PF06859">
    <property type="entry name" value="Bin3"/>
    <property type="match status" value="1"/>
</dbReference>
<dbReference type="InterPro" id="IPR039772">
    <property type="entry name" value="Bin3-like"/>
</dbReference>
<dbReference type="InterPro" id="IPR029063">
    <property type="entry name" value="SAM-dependent_MTases_sf"/>
</dbReference>
<evidence type="ECO:0000313" key="9">
    <source>
        <dbReference type="EMBL" id="KFB44719.1"/>
    </source>
</evidence>
<proteinExistence type="inferred from homology"/>
<dbReference type="PANTHER" id="PTHR12315">
    <property type="entry name" value="BICOID-INTERACTING PROTEIN RELATED"/>
    <property type="match status" value="1"/>
</dbReference>
<protein>
    <recommendedName>
        <fullName evidence="6">RNA methyltransferase</fullName>
        <ecNumber evidence="6">2.1.1.-</ecNumber>
    </recommendedName>
</protein>
<organism evidence="9">
    <name type="scientific">Anopheles sinensis</name>
    <name type="common">Mosquito</name>
    <dbReference type="NCBI Taxonomy" id="74873"/>
    <lineage>
        <taxon>Eukaryota</taxon>
        <taxon>Metazoa</taxon>
        <taxon>Ecdysozoa</taxon>
        <taxon>Arthropoda</taxon>
        <taxon>Hexapoda</taxon>
        <taxon>Insecta</taxon>
        <taxon>Pterygota</taxon>
        <taxon>Neoptera</taxon>
        <taxon>Endopterygota</taxon>
        <taxon>Diptera</taxon>
        <taxon>Nematocera</taxon>
        <taxon>Culicoidea</taxon>
        <taxon>Culicidae</taxon>
        <taxon>Anophelinae</taxon>
        <taxon>Anopheles</taxon>
    </lineage>
</organism>
<dbReference type="OMA" id="KWIHLFH"/>
<evidence type="ECO:0000256" key="3">
    <source>
        <dbReference type="ARBA" id="ARBA00022679"/>
    </source>
</evidence>
<evidence type="ECO:0000259" key="8">
    <source>
        <dbReference type="PROSITE" id="PS51515"/>
    </source>
</evidence>
<accession>A0A084W3C5</accession>